<sequence length="211" mass="23895">MHPWPISWQDQVGLHRDGVFQLPLLDFGLERCDNSRILRLKIRSVEDSMWWSIVDEHQDLAALFSNHFVQRFKLRPSSAPVFPPKHRGFEAVPMNKGSMASVPVAFVVSATVILFLFFFVPGTRCRDILRRITSRHFLDLESSSSDSLLRCRSGLPMLDFAGQSVSRLDANVLADGQGLFSNDFASYTHTEFLAAEHPINKSLFDIGKCDL</sequence>
<evidence type="ECO:0000313" key="3">
    <source>
        <dbReference type="Proteomes" id="UP000481153"/>
    </source>
</evidence>
<comment type="caution">
    <text evidence="2">The sequence shown here is derived from an EMBL/GenBank/DDBJ whole genome shotgun (WGS) entry which is preliminary data.</text>
</comment>
<organism evidence="2 3">
    <name type="scientific">Aphanomyces euteiches</name>
    <dbReference type="NCBI Taxonomy" id="100861"/>
    <lineage>
        <taxon>Eukaryota</taxon>
        <taxon>Sar</taxon>
        <taxon>Stramenopiles</taxon>
        <taxon>Oomycota</taxon>
        <taxon>Saprolegniomycetes</taxon>
        <taxon>Saprolegniales</taxon>
        <taxon>Verrucalvaceae</taxon>
        <taxon>Aphanomyces</taxon>
    </lineage>
</organism>
<keyword evidence="1" id="KW-0472">Membrane</keyword>
<evidence type="ECO:0000256" key="1">
    <source>
        <dbReference type="SAM" id="Phobius"/>
    </source>
</evidence>
<proteinExistence type="predicted"/>
<evidence type="ECO:0000313" key="2">
    <source>
        <dbReference type="EMBL" id="KAF0721947.1"/>
    </source>
</evidence>
<reference evidence="2 3" key="1">
    <citation type="submission" date="2019-07" db="EMBL/GenBank/DDBJ databases">
        <title>Genomics analysis of Aphanomyces spp. identifies a new class of oomycete effector associated with host adaptation.</title>
        <authorList>
            <person name="Gaulin E."/>
        </authorList>
    </citation>
    <scope>NUCLEOTIDE SEQUENCE [LARGE SCALE GENOMIC DNA]</scope>
    <source>
        <strain evidence="2 3">ATCC 201684</strain>
    </source>
</reference>
<keyword evidence="1" id="KW-1133">Transmembrane helix</keyword>
<dbReference type="EMBL" id="VJMJ01000356">
    <property type="protein sequence ID" value="KAF0721947.1"/>
    <property type="molecule type" value="Genomic_DNA"/>
</dbReference>
<dbReference type="AlphaFoldDB" id="A0A6G0W481"/>
<keyword evidence="1" id="KW-0812">Transmembrane</keyword>
<accession>A0A6G0W481</accession>
<keyword evidence="3" id="KW-1185">Reference proteome</keyword>
<name>A0A6G0W481_9STRA</name>
<protein>
    <submittedName>
        <fullName evidence="2">Uncharacterized protein</fullName>
    </submittedName>
</protein>
<gene>
    <name evidence="2" type="ORF">Ae201684_018806</name>
</gene>
<dbReference type="Proteomes" id="UP000481153">
    <property type="component" value="Unassembled WGS sequence"/>
</dbReference>
<feature type="transmembrane region" description="Helical" evidence="1">
    <location>
        <begin position="100"/>
        <end position="120"/>
    </location>
</feature>